<dbReference type="GO" id="GO:0071949">
    <property type="term" value="F:FAD binding"/>
    <property type="evidence" value="ECO:0007669"/>
    <property type="project" value="InterPro"/>
</dbReference>
<dbReference type="GO" id="GO:0004497">
    <property type="term" value="F:monooxygenase activity"/>
    <property type="evidence" value="ECO:0007669"/>
    <property type="project" value="UniProtKB-KW"/>
</dbReference>
<dbReference type="Proteomes" id="UP000319257">
    <property type="component" value="Unassembled WGS sequence"/>
</dbReference>
<dbReference type="Gene3D" id="3.50.50.60">
    <property type="entry name" value="FAD/NAD(P)-binding domain"/>
    <property type="match status" value="1"/>
</dbReference>
<evidence type="ECO:0000256" key="1">
    <source>
        <dbReference type="ARBA" id="ARBA00022630"/>
    </source>
</evidence>
<organism evidence="6 7">
    <name type="scientific">Thyridium curvatum</name>
    <dbReference type="NCBI Taxonomy" id="1093900"/>
    <lineage>
        <taxon>Eukaryota</taxon>
        <taxon>Fungi</taxon>
        <taxon>Dikarya</taxon>
        <taxon>Ascomycota</taxon>
        <taxon>Pezizomycotina</taxon>
        <taxon>Sordariomycetes</taxon>
        <taxon>Sordariomycetidae</taxon>
        <taxon>Thyridiales</taxon>
        <taxon>Thyridiaceae</taxon>
        <taxon>Thyridium</taxon>
    </lineage>
</organism>
<name>A0A507AYN5_9PEZI</name>
<evidence type="ECO:0000313" key="6">
    <source>
        <dbReference type="EMBL" id="TPX09918.1"/>
    </source>
</evidence>
<dbReference type="InParanoid" id="A0A507AYN5"/>
<reference evidence="6 7" key="1">
    <citation type="submission" date="2019-06" db="EMBL/GenBank/DDBJ databases">
        <title>Draft genome sequence of the filamentous fungus Phialemoniopsis curvata isolated from diesel fuel.</title>
        <authorList>
            <person name="Varaljay V.A."/>
            <person name="Lyon W.J."/>
            <person name="Crouch A.L."/>
            <person name="Drake C.E."/>
            <person name="Hollomon J.M."/>
            <person name="Nadeau L.J."/>
            <person name="Nunn H.S."/>
            <person name="Stevenson B.S."/>
            <person name="Bojanowski C.L."/>
            <person name="Crookes-Goodson W.J."/>
        </authorList>
    </citation>
    <scope>NUCLEOTIDE SEQUENCE [LARGE SCALE GENOMIC DNA]</scope>
    <source>
        <strain evidence="6 7">D216</strain>
    </source>
</reference>
<dbReference type="GeneID" id="41976387"/>
<dbReference type="InterPro" id="IPR002938">
    <property type="entry name" value="FAD-bd"/>
</dbReference>
<feature type="domain" description="FAD-binding" evidence="5">
    <location>
        <begin position="306"/>
        <end position="352"/>
    </location>
</feature>
<keyword evidence="3" id="KW-0560">Oxidoreductase</keyword>
<gene>
    <name evidence="6" type="ORF">E0L32_008940</name>
</gene>
<keyword evidence="7" id="KW-1185">Reference proteome</keyword>
<dbReference type="InterPro" id="IPR036188">
    <property type="entry name" value="FAD/NAD-bd_sf"/>
</dbReference>
<evidence type="ECO:0000259" key="5">
    <source>
        <dbReference type="Pfam" id="PF01494"/>
    </source>
</evidence>
<dbReference type="AlphaFoldDB" id="A0A507AYN5"/>
<keyword evidence="2" id="KW-0274">FAD</keyword>
<evidence type="ECO:0000256" key="4">
    <source>
        <dbReference type="ARBA" id="ARBA00023033"/>
    </source>
</evidence>
<dbReference type="PANTHER" id="PTHR46972">
    <property type="entry name" value="MONOOXYGENASE ASQM-RELATED"/>
    <property type="match status" value="1"/>
</dbReference>
<keyword evidence="1" id="KW-0285">Flavoprotein</keyword>
<dbReference type="SUPFAM" id="SSF51905">
    <property type="entry name" value="FAD/NAD(P)-binding domain"/>
    <property type="match status" value="1"/>
</dbReference>
<accession>A0A507AYN5</accession>
<dbReference type="PANTHER" id="PTHR46972:SF1">
    <property type="entry name" value="FAD DEPENDENT OXIDOREDUCTASE DOMAIN-CONTAINING PROTEIN"/>
    <property type="match status" value="1"/>
</dbReference>
<feature type="domain" description="FAD-binding" evidence="5">
    <location>
        <begin position="8"/>
        <end position="188"/>
    </location>
</feature>
<sequence length="416" mass="45171">MPSYQPRIAIVGGGPAGLAMGLLLHQHCIPYTIFELRQKPTDEELRKPSGMLDLHEGSGLTVMKECGLYDDFIPLTGECSQDFVVADKDGKVLHTLQSDGTRPEVSRNNLTKLFLATIPPENIKWGHKLLSATRPAGTDSAETELDFGTHGKYTFDFVAGADGAWSVVRKLLTDQRPEFTGMYNATVTIKHITKKYPHLADLIGTGSFTSLGRRHGVISQRGSYDSARIFIWLTVADINFTPTVELVGKPASSAKDKLLKNDELLGTFGDTIKDLVATACDEETADNPGASLDIRALHAIPYGSSWAHQKGVTLVGDAAHLMLPNGEGVNFAMFDSLLLSRAIIKAWTTAGQGVESFQAAIDPLLKEYEAGMMVRAKEAATDTERIIGSMFGSDDAVQRTADLLRSFGEPPSPEYK</sequence>
<protein>
    <recommendedName>
        <fullName evidence="5">FAD-binding domain-containing protein</fullName>
    </recommendedName>
</protein>
<proteinExistence type="predicted"/>
<dbReference type="RefSeq" id="XP_030991629.1">
    <property type="nucleotide sequence ID" value="XM_031143850.1"/>
</dbReference>
<keyword evidence="4" id="KW-0503">Monooxygenase</keyword>
<dbReference type="Pfam" id="PF01494">
    <property type="entry name" value="FAD_binding_3"/>
    <property type="match status" value="2"/>
</dbReference>
<evidence type="ECO:0000256" key="3">
    <source>
        <dbReference type="ARBA" id="ARBA00023002"/>
    </source>
</evidence>
<evidence type="ECO:0000313" key="7">
    <source>
        <dbReference type="Proteomes" id="UP000319257"/>
    </source>
</evidence>
<dbReference type="EMBL" id="SKBQ01000061">
    <property type="protein sequence ID" value="TPX09918.1"/>
    <property type="molecule type" value="Genomic_DNA"/>
</dbReference>
<dbReference type="STRING" id="1093900.A0A507AYN5"/>
<dbReference type="PRINTS" id="PR00420">
    <property type="entry name" value="RNGMNOXGNASE"/>
</dbReference>
<evidence type="ECO:0000256" key="2">
    <source>
        <dbReference type="ARBA" id="ARBA00022827"/>
    </source>
</evidence>
<comment type="caution">
    <text evidence="6">The sequence shown here is derived from an EMBL/GenBank/DDBJ whole genome shotgun (WGS) entry which is preliminary data.</text>
</comment>
<dbReference type="OrthoDB" id="655030at2759"/>